<dbReference type="AlphaFoldDB" id="A0A916UCM8"/>
<dbReference type="Gene3D" id="3.40.50.360">
    <property type="match status" value="1"/>
</dbReference>
<accession>A0A916UCM8</accession>
<dbReference type="PANTHER" id="PTHR43278">
    <property type="entry name" value="NAD(P)H-DEPENDENT FMN-CONTAINING OXIDOREDUCTASE YWQN-RELATED"/>
    <property type="match status" value="1"/>
</dbReference>
<dbReference type="InterPro" id="IPR051796">
    <property type="entry name" value="ISF_SsuE-like"/>
</dbReference>
<dbReference type="InterPro" id="IPR029039">
    <property type="entry name" value="Flavoprotein-like_sf"/>
</dbReference>
<keyword evidence="5" id="KW-1185">Reference proteome</keyword>
<reference evidence="4" key="1">
    <citation type="journal article" date="2014" name="Int. J. Syst. Evol. Microbiol.">
        <title>Complete genome sequence of Corynebacterium casei LMG S-19264T (=DSM 44701T), isolated from a smear-ripened cheese.</title>
        <authorList>
            <consortium name="US DOE Joint Genome Institute (JGI-PGF)"/>
            <person name="Walter F."/>
            <person name="Albersmeier A."/>
            <person name="Kalinowski J."/>
            <person name="Ruckert C."/>
        </authorList>
    </citation>
    <scope>NUCLEOTIDE SEQUENCE</scope>
    <source>
        <strain evidence="4">CGMCC 1.10998</strain>
    </source>
</reference>
<comment type="caution">
    <text evidence="4">The sequence shown here is derived from an EMBL/GenBank/DDBJ whole genome shotgun (WGS) entry which is preliminary data.</text>
</comment>
<reference evidence="4" key="2">
    <citation type="submission" date="2020-09" db="EMBL/GenBank/DDBJ databases">
        <authorList>
            <person name="Sun Q."/>
            <person name="Zhou Y."/>
        </authorList>
    </citation>
    <scope>NUCLEOTIDE SEQUENCE</scope>
    <source>
        <strain evidence="4">CGMCC 1.10998</strain>
    </source>
</reference>
<organism evidence="4 5">
    <name type="scientific">Undibacterium terreum</name>
    <dbReference type="NCBI Taxonomy" id="1224302"/>
    <lineage>
        <taxon>Bacteria</taxon>
        <taxon>Pseudomonadati</taxon>
        <taxon>Pseudomonadota</taxon>
        <taxon>Betaproteobacteria</taxon>
        <taxon>Burkholderiales</taxon>
        <taxon>Oxalobacteraceae</taxon>
        <taxon>Undibacterium</taxon>
    </lineage>
</organism>
<evidence type="ECO:0000256" key="2">
    <source>
        <dbReference type="ARBA" id="ARBA00022643"/>
    </source>
</evidence>
<dbReference type="Proteomes" id="UP000637423">
    <property type="component" value="Unassembled WGS sequence"/>
</dbReference>
<dbReference type="GO" id="GO:0016491">
    <property type="term" value="F:oxidoreductase activity"/>
    <property type="evidence" value="ECO:0007669"/>
    <property type="project" value="InterPro"/>
</dbReference>
<evidence type="ECO:0000313" key="4">
    <source>
        <dbReference type="EMBL" id="GGC66139.1"/>
    </source>
</evidence>
<keyword evidence="1" id="KW-0285">Flavoprotein</keyword>
<dbReference type="SUPFAM" id="SSF52218">
    <property type="entry name" value="Flavoproteins"/>
    <property type="match status" value="1"/>
</dbReference>
<evidence type="ECO:0000259" key="3">
    <source>
        <dbReference type="Pfam" id="PF03358"/>
    </source>
</evidence>
<sequence>MSTAIILGTARNGGNTHQLALRVAQHIAPAGSARLFDLADYDIDAYDYKHHNSDDDFLPLMDEIIGYDHIVLASPIYWYSPSSVMKVFLDRWSDLLTIEKEMGRRLRQKSGAVISTGANAELTPCFEDIFRLTYEYLGMSYKGMLYCACDEEIQLDLHHSAIDQFTRNFHADGTTGRVLLAADCV</sequence>
<proteinExistence type="predicted"/>
<dbReference type="PANTHER" id="PTHR43278:SF4">
    <property type="entry name" value="NAD(P)H-DEPENDENT FMN-CONTAINING OXIDOREDUCTASE YWQN-RELATED"/>
    <property type="match status" value="1"/>
</dbReference>
<evidence type="ECO:0000256" key="1">
    <source>
        <dbReference type="ARBA" id="ARBA00022630"/>
    </source>
</evidence>
<dbReference type="RefSeq" id="WP_188564970.1">
    <property type="nucleotide sequence ID" value="NZ_BMED01000001.1"/>
</dbReference>
<gene>
    <name evidence="4" type="ORF">GCM10011396_11450</name>
</gene>
<dbReference type="EMBL" id="BMED01000001">
    <property type="protein sequence ID" value="GGC66139.1"/>
    <property type="molecule type" value="Genomic_DNA"/>
</dbReference>
<feature type="domain" description="NADPH-dependent FMN reductase-like" evidence="3">
    <location>
        <begin position="1"/>
        <end position="119"/>
    </location>
</feature>
<dbReference type="InterPro" id="IPR005025">
    <property type="entry name" value="FMN_Rdtase-like_dom"/>
</dbReference>
<name>A0A916UCM8_9BURK</name>
<evidence type="ECO:0000313" key="5">
    <source>
        <dbReference type="Proteomes" id="UP000637423"/>
    </source>
</evidence>
<keyword evidence="2" id="KW-0288">FMN</keyword>
<dbReference type="Pfam" id="PF03358">
    <property type="entry name" value="FMN_red"/>
    <property type="match status" value="1"/>
</dbReference>
<protein>
    <submittedName>
        <fullName evidence="4">Flavodoxin</fullName>
    </submittedName>
</protein>